<evidence type="ECO:0000313" key="3">
    <source>
        <dbReference type="Proteomes" id="UP000678393"/>
    </source>
</evidence>
<gene>
    <name evidence="2" type="ORF">CUNI_LOCUS13624</name>
</gene>
<feature type="non-terminal residue" evidence="2">
    <location>
        <position position="105"/>
    </location>
</feature>
<accession>A0A8S3ZLA1</accession>
<dbReference type="EMBL" id="CAJHNH020002910">
    <property type="protein sequence ID" value="CAG5128066.1"/>
    <property type="molecule type" value="Genomic_DNA"/>
</dbReference>
<keyword evidence="1" id="KW-0732">Signal</keyword>
<proteinExistence type="predicted"/>
<feature type="signal peptide" evidence="1">
    <location>
        <begin position="1"/>
        <end position="19"/>
    </location>
</feature>
<protein>
    <submittedName>
        <fullName evidence="2">Uncharacterized protein</fullName>
    </submittedName>
</protein>
<organism evidence="2 3">
    <name type="scientific">Candidula unifasciata</name>
    <dbReference type="NCBI Taxonomy" id="100452"/>
    <lineage>
        <taxon>Eukaryota</taxon>
        <taxon>Metazoa</taxon>
        <taxon>Spiralia</taxon>
        <taxon>Lophotrochozoa</taxon>
        <taxon>Mollusca</taxon>
        <taxon>Gastropoda</taxon>
        <taxon>Heterobranchia</taxon>
        <taxon>Euthyneura</taxon>
        <taxon>Panpulmonata</taxon>
        <taxon>Eupulmonata</taxon>
        <taxon>Stylommatophora</taxon>
        <taxon>Helicina</taxon>
        <taxon>Helicoidea</taxon>
        <taxon>Geomitridae</taxon>
        <taxon>Candidula</taxon>
    </lineage>
</organism>
<evidence type="ECO:0000313" key="2">
    <source>
        <dbReference type="EMBL" id="CAG5128066.1"/>
    </source>
</evidence>
<comment type="caution">
    <text evidence="2">The sequence shown here is derived from an EMBL/GenBank/DDBJ whole genome shotgun (WGS) entry which is preliminary data.</text>
</comment>
<sequence length="105" mass="12110">MRLMKLLLVLLLCVASVKAKGNRAKEFLEHYNCGAEKQLNAMAVNIWDRKLKFEIFLDSYKFKKKMRQGALQFSPSTMNSDSWRQLSKIKNICTAAQPSLNKVIE</sequence>
<reference evidence="2" key="1">
    <citation type="submission" date="2021-04" db="EMBL/GenBank/DDBJ databases">
        <authorList>
            <consortium name="Molecular Ecology Group"/>
        </authorList>
    </citation>
    <scope>NUCLEOTIDE SEQUENCE</scope>
</reference>
<keyword evidence="3" id="KW-1185">Reference proteome</keyword>
<feature type="chain" id="PRO_5035846563" evidence="1">
    <location>
        <begin position="20"/>
        <end position="105"/>
    </location>
</feature>
<dbReference type="AlphaFoldDB" id="A0A8S3ZLA1"/>
<dbReference type="Proteomes" id="UP000678393">
    <property type="component" value="Unassembled WGS sequence"/>
</dbReference>
<name>A0A8S3ZLA1_9EUPU</name>
<evidence type="ECO:0000256" key="1">
    <source>
        <dbReference type="SAM" id="SignalP"/>
    </source>
</evidence>